<name>A0A9D1ABD2_9FIRM</name>
<dbReference type="Gene3D" id="3.40.50.410">
    <property type="entry name" value="von Willebrand factor, type A domain"/>
    <property type="match status" value="1"/>
</dbReference>
<comment type="caution">
    <text evidence="2">The sequence shown here is derived from an EMBL/GenBank/DDBJ whole genome shotgun (WGS) entry which is preliminary data.</text>
</comment>
<dbReference type="AlphaFoldDB" id="A0A9D1ABD2"/>
<reference evidence="2" key="1">
    <citation type="submission" date="2020-10" db="EMBL/GenBank/DDBJ databases">
        <authorList>
            <person name="Gilroy R."/>
        </authorList>
    </citation>
    <scope>NUCLEOTIDE SEQUENCE</scope>
    <source>
        <strain evidence="2">ChiSjej4B22-8148</strain>
    </source>
</reference>
<dbReference type="SUPFAM" id="SSF53300">
    <property type="entry name" value="vWA-like"/>
    <property type="match status" value="1"/>
</dbReference>
<dbReference type="InterPro" id="IPR025861">
    <property type="entry name" value="CobT_VWA_dom"/>
</dbReference>
<dbReference type="PANTHER" id="PTHR41248:SF1">
    <property type="entry name" value="NORD PROTEIN"/>
    <property type="match status" value="1"/>
</dbReference>
<proteinExistence type="predicted"/>
<evidence type="ECO:0000313" key="2">
    <source>
        <dbReference type="EMBL" id="HIR12829.1"/>
    </source>
</evidence>
<dbReference type="Pfam" id="PF11775">
    <property type="entry name" value="CobT_C"/>
    <property type="match status" value="1"/>
</dbReference>
<protein>
    <submittedName>
        <fullName evidence="2">Nitric oxide reductase activation protein</fullName>
    </submittedName>
</protein>
<dbReference type="InterPro" id="IPR036465">
    <property type="entry name" value="vWFA_dom_sf"/>
</dbReference>
<sequence>MWTVSGDYKLDTKLDVESFFKSRFISLYDAVKQGGFAKYFNQNDMAMYLVKKIYYGAEEKPLTELAQVCVDAAVWKKVSGERPGIPELRRRAFEDLLEFSYARLCGSLPGRLRVAMMQEYLDGRKAREKQLETPLSWLRTLEDAQDVMELIRTVDRMYNSMIDLGFERKHGDLEHVLAADAEDLKEFNWKDFLEETAVEYSLEEYLKQITQRLLTSSVEEREEKEESGSGGRRVVLLDQEALNKMYSYMELNYGRSYLSPREQKQQNYRLCRGAHADCSLYFTEGILRAPVMSNAQYVNAKRHAEKNRLLFRNSFYMLKRNIELLTGELKRSLVRRQEPEWFSSDYGTIVPSRLWKVGRLPDPGKLFVRTNKRDQSEFVVDILMDASGSQRDRQGQVALQAYIISESLSNNRIPHRIMGFCTFWDYTVMQRFREYDDPRSENQRVLDFVTSANNRDGLAIRAAGDGLLRRPEENKILIVLSDGRPNDVIVNRPGSRNPKPYQGEYAVRDTAYEVRKLRGEGVYVLGVFAGKEKDLAAEKKIFGKDFAYIREIANFSRVTGRYLRRLLDWEGT</sequence>
<accession>A0A9D1ABD2</accession>
<evidence type="ECO:0000313" key="3">
    <source>
        <dbReference type="Proteomes" id="UP000886757"/>
    </source>
</evidence>
<feature type="domain" description="Cobalamin biosynthesis protein CobT VWA" evidence="1">
    <location>
        <begin position="369"/>
        <end position="425"/>
    </location>
</feature>
<organism evidence="2 3">
    <name type="scientific">Candidatus Choladousia intestinavium</name>
    <dbReference type="NCBI Taxonomy" id="2840727"/>
    <lineage>
        <taxon>Bacteria</taxon>
        <taxon>Bacillati</taxon>
        <taxon>Bacillota</taxon>
        <taxon>Clostridia</taxon>
        <taxon>Lachnospirales</taxon>
        <taxon>Lachnospiraceae</taxon>
        <taxon>Lachnospiraceae incertae sedis</taxon>
        <taxon>Candidatus Choladousia</taxon>
    </lineage>
</organism>
<dbReference type="EMBL" id="DVGK01000037">
    <property type="protein sequence ID" value="HIR12829.1"/>
    <property type="molecule type" value="Genomic_DNA"/>
</dbReference>
<dbReference type="PANTHER" id="PTHR41248">
    <property type="entry name" value="NORD PROTEIN"/>
    <property type="match status" value="1"/>
</dbReference>
<reference evidence="2" key="2">
    <citation type="journal article" date="2021" name="PeerJ">
        <title>Extensive microbial diversity within the chicken gut microbiome revealed by metagenomics and culture.</title>
        <authorList>
            <person name="Gilroy R."/>
            <person name="Ravi A."/>
            <person name="Getino M."/>
            <person name="Pursley I."/>
            <person name="Horton D.L."/>
            <person name="Alikhan N.F."/>
            <person name="Baker D."/>
            <person name="Gharbi K."/>
            <person name="Hall N."/>
            <person name="Watson M."/>
            <person name="Adriaenssens E.M."/>
            <person name="Foster-Nyarko E."/>
            <person name="Jarju S."/>
            <person name="Secka A."/>
            <person name="Antonio M."/>
            <person name="Oren A."/>
            <person name="Chaudhuri R.R."/>
            <person name="La Ragione R."/>
            <person name="Hildebrand F."/>
            <person name="Pallen M.J."/>
        </authorList>
    </citation>
    <scope>NUCLEOTIDE SEQUENCE</scope>
    <source>
        <strain evidence="2">ChiSjej4B22-8148</strain>
    </source>
</reference>
<dbReference type="Proteomes" id="UP000886757">
    <property type="component" value="Unassembled WGS sequence"/>
</dbReference>
<gene>
    <name evidence="2" type="ORF">IAB31_02760</name>
</gene>
<evidence type="ECO:0000259" key="1">
    <source>
        <dbReference type="Pfam" id="PF11775"/>
    </source>
</evidence>
<dbReference type="InterPro" id="IPR051928">
    <property type="entry name" value="NorD/CobT"/>
</dbReference>